<evidence type="ECO:0000256" key="1">
    <source>
        <dbReference type="SAM" id="SignalP"/>
    </source>
</evidence>
<reference evidence="2 3" key="1">
    <citation type="submission" date="2020-03" db="EMBL/GenBank/DDBJ databases">
        <title>Metabolic flexibility allows generalist bacteria to become dominant in a frequently disturbed ecosystem.</title>
        <authorList>
            <person name="Chen Y.-J."/>
            <person name="Leung P.M."/>
            <person name="Bay S.K."/>
            <person name="Hugenholtz P."/>
            <person name="Kessler A.J."/>
            <person name="Shelley G."/>
            <person name="Waite D.W."/>
            <person name="Cook P.L."/>
            <person name="Greening C."/>
        </authorList>
    </citation>
    <scope>NUCLEOTIDE SEQUENCE [LARGE SCALE GENOMIC DNA]</scope>
    <source>
        <strain evidence="2">SS_bin_28</strain>
    </source>
</reference>
<organism evidence="2 3">
    <name type="scientific">Eiseniibacteriota bacterium</name>
    <dbReference type="NCBI Taxonomy" id="2212470"/>
    <lineage>
        <taxon>Bacteria</taxon>
        <taxon>Candidatus Eiseniibacteriota</taxon>
    </lineage>
</organism>
<dbReference type="InterPro" id="IPR008979">
    <property type="entry name" value="Galactose-bd-like_sf"/>
</dbReference>
<protein>
    <recommendedName>
        <fullName evidence="4">PEP-CTERM sorting domain-containing protein</fullName>
    </recommendedName>
</protein>
<sequence>MKLRYTIVASLCALLALPAAGIAQNLTSNPGFETGDLTDWLVFGPGAVTVLNTDNGPSAPGSHYAFLDNQTEGTATLLKQSTADGSITEGMASYSVDLNVTETGPGGVIFVQVFAEQPNGGVLAGSGLQGPYFPSGGWITVAGSFMAPAGSDFLTIQIEAVTGAVAGSTAKVCADNIDLQGEEPVATESVTWSRIKNLVEAGL</sequence>
<evidence type="ECO:0008006" key="4">
    <source>
        <dbReference type="Google" id="ProtNLM"/>
    </source>
</evidence>
<evidence type="ECO:0000313" key="2">
    <source>
        <dbReference type="EMBL" id="NNF05254.1"/>
    </source>
</evidence>
<feature type="signal peptide" evidence="1">
    <location>
        <begin position="1"/>
        <end position="23"/>
    </location>
</feature>
<dbReference type="SUPFAM" id="SSF49785">
    <property type="entry name" value="Galactose-binding domain-like"/>
    <property type="match status" value="1"/>
</dbReference>
<comment type="caution">
    <text evidence="2">The sequence shown here is derived from an EMBL/GenBank/DDBJ whole genome shotgun (WGS) entry which is preliminary data.</text>
</comment>
<name>A0A7Y2H0S9_UNCEI</name>
<dbReference type="Proteomes" id="UP000547674">
    <property type="component" value="Unassembled WGS sequence"/>
</dbReference>
<feature type="chain" id="PRO_5031536241" description="PEP-CTERM sorting domain-containing protein" evidence="1">
    <location>
        <begin position="24"/>
        <end position="203"/>
    </location>
</feature>
<dbReference type="EMBL" id="JABDJR010000022">
    <property type="protein sequence ID" value="NNF05254.1"/>
    <property type="molecule type" value="Genomic_DNA"/>
</dbReference>
<keyword evidence="1" id="KW-0732">Signal</keyword>
<dbReference type="Gene3D" id="2.60.120.260">
    <property type="entry name" value="Galactose-binding domain-like"/>
    <property type="match status" value="1"/>
</dbReference>
<dbReference type="AlphaFoldDB" id="A0A7Y2H0S9"/>
<gene>
    <name evidence="2" type="ORF">HKN21_00705</name>
</gene>
<evidence type="ECO:0000313" key="3">
    <source>
        <dbReference type="Proteomes" id="UP000547674"/>
    </source>
</evidence>
<proteinExistence type="predicted"/>
<accession>A0A7Y2H0S9</accession>